<keyword evidence="1" id="KW-0812">Transmembrane</keyword>
<feature type="transmembrane region" description="Helical" evidence="1">
    <location>
        <begin position="77"/>
        <end position="100"/>
    </location>
</feature>
<sequence>MVLFSIEMKRLIPQRFWLGNMNQYGFQDIAEHIAKQLLDDLSSPKSFLNFSEEFIFCCAAVTFLKSLYVTLEMINKFFNSLIFLVTPVIMGLLLVFYHVLNIQTGIILFQMVNCLSISYVSWKDADDTSTEHSEKGVIKVSK</sequence>
<dbReference type="OrthoDB" id="10579706at2759"/>
<gene>
    <name evidence="2" type="ORF">NPIL_655161</name>
</gene>
<dbReference type="Proteomes" id="UP000887013">
    <property type="component" value="Unassembled WGS sequence"/>
</dbReference>
<comment type="caution">
    <text evidence="2">The sequence shown here is derived from an EMBL/GenBank/DDBJ whole genome shotgun (WGS) entry which is preliminary data.</text>
</comment>
<proteinExistence type="predicted"/>
<keyword evidence="1" id="KW-0472">Membrane</keyword>
<protein>
    <submittedName>
        <fullName evidence="2">Uncharacterized protein</fullName>
    </submittedName>
</protein>
<evidence type="ECO:0000313" key="3">
    <source>
        <dbReference type="Proteomes" id="UP000887013"/>
    </source>
</evidence>
<evidence type="ECO:0000313" key="2">
    <source>
        <dbReference type="EMBL" id="GFS60865.1"/>
    </source>
</evidence>
<dbReference type="EMBL" id="BMAW01047437">
    <property type="protein sequence ID" value="GFS60865.1"/>
    <property type="molecule type" value="Genomic_DNA"/>
</dbReference>
<dbReference type="AlphaFoldDB" id="A0A8X6IV56"/>
<name>A0A8X6IV56_NEPPI</name>
<evidence type="ECO:0000256" key="1">
    <source>
        <dbReference type="SAM" id="Phobius"/>
    </source>
</evidence>
<organism evidence="2 3">
    <name type="scientific">Nephila pilipes</name>
    <name type="common">Giant wood spider</name>
    <name type="synonym">Nephila maculata</name>
    <dbReference type="NCBI Taxonomy" id="299642"/>
    <lineage>
        <taxon>Eukaryota</taxon>
        <taxon>Metazoa</taxon>
        <taxon>Ecdysozoa</taxon>
        <taxon>Arthropoda</taxon>
        <taxon>Chelicerata</taxon>
        <taxon>Arachnida</taxon>
        <taxon>Araneae</taxon>
        <taxon>Araneomorphae</taxon>
        <taxon>Entelegynae</taxon>
        <taxon>Araneoidea</taxon>
        <taxon>Nephilidae</taxon>
        <taxon>Nephila</taxon>
    </lineage>
</organism>
<accession>A0A8X6IV56</accession>
<keyword evidence="1" id="KW-1133">Transmembrane helix</keyword>
<keyword evidence="3" id="KW-1185">Reference proteome</keyword>
<reference evidence="2" key="1">
    <citation type="submission" date="2020-08" db="EMBL/GenBank/DDBJ databases">
        <title>Multicomponent nature underlies the extraordinary mechanical properties of spider dragline silk.</title>
        <authorList>
            <person name="Kono N."/>
            <person name="Nakamura H."/>
            <person name="Mori M."/>
            <person name="Yoshida Y."/>
            <person name="Ohtoshi R."/>
            <person name="Malay A.D."/>
            <person name="Moran D.A.P."/>
            <person name="Tomita M."/>
            <person name="Numata K."/>
            <person name="Arakawa K."/>
        </authorList>
    </citation>
    <scope>NUCLEOTIDE SEQUENCE</scope>
</reference>